<feature type="region of interest" description="Disordered" evidence="1">
    <location>
        <begin position="1"/>
        <end position="43"/>
    </location>
</feature>
<accession>A0ABS6K7E7</accession>
<comment type="caution">
    <text evidence="3">The sequence shown here is derived from an EMBL/GenBank/DDBJ whole genome shotgun (WGS) entry which is preliminary data.</text>
</comment>
<sequence>MEYNNDPNSNYNPSPYDNSDSGQNPDPYGSKTPPPYNPNYRQTRPNGMATASMVIGILSIAGLCCGGLGGLMLGSLALILSLLSRRSSEPRSSQALAGMITGIISMVMGVVIFLVYLIFIFSSSDFENIYENYYNNLPNGGYYNDFDYNGQFDFNGLDVNDPKDV</sequence>
<feature type="compositionally biased region" description="Low complexity" evidence="1">
    <location>
        <begin position="1"/>
        <end position="21"/>
    </location>
</feature>
<keyword evidence="2" id="KW-0472">Membrane</keyword>
<evidence type="ECO:0000313" key="4">
    <source>
        <dbReference type="Proteomes" id="UP001314681"/>
    </source>
</evidence>
<evidence type="ECO:0000256" key="2">
    <source>
        <dbReference type="SAM" id="Phobius"/>
    </source>
</evidence>
<feature type="transmembrane region" description="Helical" evidence="2">
    <location>
        <begin position="53"/>
        <end position="83"/>
    </location>
</feature>
<keyword evidence="4" id="KW-1185">Reference proteome</keyword>
<dbReference type="Proteomes" id="UP001314681">
    <property type="component" value="Unassembled WGS sequence"/>
</dbReference>
<keyword evidence="2" id="KW-0812">Transmembrane</keyword>
<keyword evidence="2" id="KW-1133">Transmembrane helix</keyword>
<dbReference type="EMBL" id="JAHQCX010000006">
    <property type="protein sequence ID" value="MBU9726432.1"/>
    <property type="molecule type" value="Genomic_DNA"/>
</dbReference>
<name>A0ABS6K7E7_9FIRM</name>
<evidence type="ECO:0000256" key="1">
    <source>
        <dbReference type="SAM" id="MobiDB-lite"/>
    </source>
</evidence>
<protein>
    <recommendedName>
        <fullName evidence="5">DUF4190 domain-containing protein</fullName>
    </recommendedName>
</protein>
<evidence type="ECO:0008006" key="5">
    <source>
        <dbReference type="Google" id="ProtNLM"/>
    </source>
</evidence>
<organism evidence="3 4">
    <name type="scientific">Diplocloster modestus</name>
    <dbReference type="NCBI Taxonomy" id="2850322"/>
    <lineage>
        <taxon>Bacteria</taxon>
        <taxon>Bacillati</taxon>
        <taxon>Bacillota</taxon>
        <taxon>Clostridia</taxon>
        <taxon>Lachnospirales</taxon>
        <taxon>Lachnospiraceae</taxon>
        <taxon>Diplocloster</taxon>
    </lineage>
</organism>
<dbReference type="RefSeq" id="WP_158352357.1">
    <property type="nucleotide sequence ID" value="NZ_JAHQCX010000006.1"/>
</dbReference>
<proteinExistence type="predicted"/>
<evidence type="ECO:0000313" key="3">
    <source>
        <dbReference type="EMBL" id="MBU9726432.1"/>
    </source>
</evidence>
<reference evidence="3 4" key="1">
    <citation type="submission" date="2021-06" db="EMBL/GenBank/DDBJ databases">
        <title>Description of novel taxa of the family Lachnospiraceae.</title>
        <authorList>
            <person name="Chaplin A.V."/>
            <person name="Sokolova S.R."/>
            <person name="Pikina A.P."/>
            <person name="Korzhanova M."/>
            <person name="Belova V."/>
            <person name="Korostin D."/>
            <person name="Efimov B.A."/>
        </authorList>
    </citation>
    <scope>NUCLEOTIDE SEQUENCE [LARGE SCALE GENOMIC DNA]</scope>
    <source>
        <strain evidence="3 4">ASD4241</strain>
    </source>
</reference>
<feature type="transmembrane region" description="Helical" evidence="2">
    <location>
        <begin position="95"/>
        <end position="121"/>
    </location>
</feature>
<gene>
    <name evidence="3" type="ORF">KTH90_10455</name>
</gene>